<feature type="domain" description="Phytochrome chromophore attachment site" evidence="1">
    <location>
        <begin position="26"/>
        <end position="105"/>
    </location>
</feature>
<proteinExistence type="predicted"/>
<dbReference type="AlphaFoldDB" id="A0A0S2KG83"/>
<dbReference type="InterPro" id="IPR003607">
    <property type="entry name" value="HD/PDEase_dom"/>
</dbReference>
<keyword evidence="4" id="KW-1185">Reference proteome</keyword>
<dbReference type="RefSeq" id="WP_058022738.1">
    <property type="nucleotide sequence ID" value="NZ_CP013189.1"/>
</dbReference>
<dbReference type="PATRIC" id="fig|1249552.3.peg.2728"/>
<dbReference type="SUPFAM" id="SSF55781">
    <property type="entry name" value="GAF domain-like"/>
    <property type="match status" value="1"/>
</dbReference>
<dbReference type="InterPro" id="IPR006674">
    <property type="entry name" value="HD_domain"/>
</dbReference>
<dbReference type="Pfam" id="PF01966">
    <property type="entry name" value="HD"/>
    <property type="match status" value="1"/>
</dbReference>
<evidence type="ECO:0000259" key="1">
    <source>
        <dbReference type="PROSITE" id="PS50046"/>
    </source>
</evidence>
<name>A0A0S2KG83_9GAMM</name>
<dbReference type="InterPro" id="IPR003018">
    <property type="entry name" value="GAF"/>
</dbReference>
<dbReference type="SMART" id="SM00471">
    <property type="entry name" value="HDc"/>
    <property type="match status" value="1"/>
</dbReference>
<sequence length="547" mass="61537">MKSDQSLLNLVKRLNTIGIALSAERNIDELLHQILRGARELTGADGGTLYRLDAERTHLTFALVQNEALAISLGGPDAPIPDRFSPIPLRLPDGTPNMRMVAACAVLEGKTVNIANAYNEPGFDFSGTRQFDTLNNYRSTSFLTVPMRNHEGDIIAAIQLINKIDDKGNTTHFSEQDQDLAESLASQGAIALTNAELIQDLHNLFDSFTRVIANAIDAKSAQTGAHCRRVPDLTMMIAKAADGAAFPGIEDFVMTESDYYELSTAAWLHDCGKIVTPHHVVEKSTKLELITDGINIIAERIEIIARDWILVRLSRKLRRGEQLTEEDLVISADEQQQLQQMLTFLKTSNTGGEFMSDEEVAKIRETGQMSYTDIRGVRRPLLTDEEIAFLSIRKGTLSEAERQIMQDHMVHTINMLEQLPFPRHLRNVPEYAGGHHERMDGKGYPKGLRREQMSVPARMMGIADVFEALTAPERSYKKPMPLSQALSILMRMVEQNHLDPDLFALFIDKQVYLDYARAYLSQQQIDQIPQEIVDWAKQQQRTTMRPE</sequence>
<dbReference type="CDD" id="cd00077">
    <property type="entry name" value="HDc"/>
    <property type="match status" value="1"/>
</dbReference>
<dbReference type="PROSITE" id="PS50046">
    <property type="entry name" value="PHYTOCHROME_2"/>
    <property type="match status" value="1"/>
</dbReference>
<reference evidence="3 4" key="1">
    <citation type="submission" date="2015-11" db="EMBL/GenBank/DDBJ databases">
        <authorList>
            <person name="Zhang Y."/>
            <person name="Guo Z."/>
        </authorList>
    </citation>
    <scope>NUCLEOTIDE SEQUENCE [LARGE SCALE GENOMIC DNA]</scope>
    <source>
        <strain evidence="3 4">KCTC 32221</strain>
    </source>
</reference>
<dbReference type="OrthoDB" id="9764808at2"/>
<keyword evidence="3" id="KW-0378">Hydrolase</keyword>
<evidence type="ECO:0000259" key="2">
    <source>
        <dbReference type="PROSITE" id="PS51832"/>
    </source>
</evidence>
<organism evidence="3 4">
    <name type="scientific">Pseudohongiella spirulinae</name>
    <dbReference type="NCBI Taxonomy" id="1249552"/>
    <lineage>
        <taxon>Bacteria</taxon>
        <taxon>Pseudomonadati</taxon>
        <taxon>Pseudomonadota</taxon>
        <taxon>Gammaproteobacteria</taxon>
        <taxon>Pseudomonadales</taxon>
        <taxon>Pseudohongiellaceae</taxon>
        <taxon>Pseudohongiella</taxon>
    </lineage>
</organism>
<evidence type="ECO:0000313" key="3">
    <source>
        <dbReference type="EMBL" id="ALO47340.1"/>
    </source>
</evidence>
<evidence type="ECO:0000313" key="4">
    <source>
        <dbReference type="Proteomes" id="UP000065641"/>
    </source>
</evidence>
<dbReference type="SUPFAM" id="SSF109604">
    <property type="entry name" value="HD-domain/PDEase-like"/>
    <property type="match status" value="2"/>
</dbReference>
<dbReference type="InterPro" id="IPR029016">
    <property type="entry name" value="GAF-like_dom_sf"/>
</dbReference>
<dbReference type="PANTHER" id="PTHR43155">
    <property type="entry name" value="CYCLIC DI-GMP PHOSPHODIESTERASE PA4108-RELATED"/>
    <property type="match status" value="1"/>
</dbReference>
<dbReference type="PANTHER" id="PTHR43155:SF2">
    <property type="entry name" value="CYCLIC DI-GMP PHOSPHODIESTERASE PA4108"/>
    <property type="match status" value="1"/>
</dbReference>
<dbReference type="KEGG" id="pspi:PS2015_2708"/>
<dbReference type="GO" id="GO:0008081">
    <property type="term" value="F:phosphoric diester hydrolase activity"/>
    <property type="evidence" value="ECO:0007669"/>
    <property type="project" value="UniProtKB-ARBA"/>
</dbReference>
<dbReference type="STRING" id="1249552.PS2015_2708"/>
<dbReference type="Gene3D" id="1.10.3210.10">
    <property type="entry name" value="Hypothetical protein af1432"/>
    <property type="match status" value="2"/>
</dbReference>
<dbReference type="Pfam" id="PF01590">
    <property type="entry name" value="GAF"/>
    <property type="match status" value="1"/>
</dbReference>
<dbReference type="Gene3D" id="3.30.450.40">
    <property type="match status" value="1"/>
</dbReference>
<accession>A0A0S2KG83</accession>
<dbReference type="InterPro" id="IPR016132">
    <property type="entry name" value="Phyto_chromo_attachment"/>
</dbReference>
<feature type="domain" description="HD-GYP" evidence="2">
    <location>
        <begin position="302"/>
        <end position="522"/>
    </location>
</feature>
<dbReference type="SMART" id="SM00065">
    <property type="entry name" value="GAF"/>
    <property type="match status" value="1"/>
</dbReference>
<gene>
    <name evidence="3" type="ORF">PS2015_2708</name>
</gene>
<dbReference type="EMBL" id="CP013189">
    <property type="protein sequence ID" value="ALO47340.1"/>
    <property type="molecule type" value="Genomic_DNA"/>
</dbReference>
<dbReference type="InterPro" id="IPR037522">
    <property type="entry name" value="HD_GYP_dom"/>
</dbReference>
<dbReference type="PROSITE" id="PS51832">
    <property type="entry name" value="HD_GYP"/>
    <property type="match status" value="1"/>
</dbReference>
<dbReference type="Pfam" id="PF13487">
    <property type="entry name" value="HD_5"/>
    <property type="match status" value="1"/>
</dbReference>
<protein>
    <submittedName>
        <fullName evidence="3">Phosphohydrolase</fullName>
    </submittedName>
</protein>
<dbReference type="Proteomes" id="UP000065641">
    <property type="component" value="Chromosome"/>
</dbReference>